<sequence>MLASSRLAAQPLLALRSSARRLLHSSNASQTTTTSAAAAAAAAVTPSAHAQLDSGDAIAKAWLARVADGSFAQSSSAASTLEEDPVVQAVLDNTYAPARDQHAEATSETAGFEPLTNTTLSRLRPHPHVKYPSTLYGSVRPRADNETLRQAFFKPRVDALMKTRQAQEEAKGTAASYTYNSRVEALREQAAMHVKFVSGRKRQAPPPLTSTMDLMHTIGSDPILQKLVNCLMESGKKRAAQKILIDTMIFLKMHFVGTIVPMTRPLMSATEAQAARRAIYEQAASAAAASASAAASDASASQSSSAQANALDLFSFDGLLPSTTTTTTADSVSQPTLSVSSDLEGDQPSAEVVAGAEFVSDFKTPLEFFSVLDMLHEAIDNVRPLIELKSTKVAASTYQVPFPIQPARQVSLALKWIIDAARKRATHGLAPALALEIFDAYNRRGTTMKKRMDMHRMAEANRAYAHFRLMKRK</sequence>
<dbReference type="eggNOG" id="KOG3291">
    <property type="taxonomic scope" value="Eukaryota"/>
</dbReference>
<dbReference type="GO" id="GO:0006412">
    <property type="term" value="P:translation"/>
    <property type="evidence" value="ECO:0007669"/>
    <property type="project" value="InterPro"/>
</dbReference>
<dbReference type="InterPro" id="IPR023798">
    <property type="entry name" value="Ribosomal_uS7_dom"/>
</dbReference>
<dbReference type="InterPro" id="IPR036823">
    <property type="entry name" value="Ribosomal_uS7_dom_sf"/>
</dbReference>
<keyword evidence="8" id="KW-1185">Reference proteome</keyword>
<evidence type="ECO:0000313" key="8">
    <source>
        <dbReference type="Proteomes" id="UP000008743"/>
    </source>
</evidence>
<dbReference type="GO" id="GO:0003735">
    <property type="term" value="F:structural constituent of ribosome"/>
    <property type="evidence" value="ECO:0007669"/>
    <property type="project" value="InterPro"/>
</dbReference>
<evidence type="ECO:0000256" key="5">
    <source>
        <dbReference type="SAM" id="MobiDB-lite"/>
    </source>
</evidence>
<organism evidence="7 8">
    <name type="scientific">Capsaspora owczarzaki (strain ATCC 30864)</name>
    <dbReference type="NCBI Taxonomy" id="595528"/>
    <lineage>
        <taxon>Eukaryota</taxon>
        <taxon>Filasterea</taxon>
        <taxon>Capsaspora</taxon>
    </lineage>
</organism>
<dbReference type="OrthoDB" id="9972728at2759"/>
<dbReference type="STRING" id="595528.A0A0D2X048"/>
<dbReference type="InterPro" id="IPR020606">
    <property type="entry name" value="Ribosomal_uS7_CS"/>
</dbReference>
<evidence type="ECO:0000259" key="6">
    <source>
        <dbReference type="Pfam" id="PF00177"/>
    </source>
</evidence>
<evidence type="ECO:0000256" key="2">
    <source>
        <dbReference type="ARBA" id="ARBA00022980"/>
    </source>
</evidence>
<feature type="compositionally biased region" description="Polar residues" evidence="5">
    <location>
        <begin position="329"/>
        <end position="341"/>
    </location>
</feature>
<dbReference type="AlphaFoldDB" id="A0A0D2X048"/>
<dbReference type="PROSITE" id="PS00052">
    <property type="entry name" value="RIBOSOMAL_S7"/>
    <property type="match status" value="1"/>
</dbReference>
<keyword evidence="2 4" id="KW-0689">Ribosomal protein</keyword>
<dbReference type="Pfam" id="PF00177">
    <property type="entry name" value="Ribosomal_S7"/>
    <property type="match status" value="1"/>
</dbReference>
<gene>
    <name evidence="7" type="ORF">CAOG_000092</name>
</gene>
<protein>
    <submittedName>
        <fullName evidence="7">30S ribosomal subunit protein S7</fullName>
    </submittedName>
</protein>
<dbReference type="InterPro" id="IPR000235">
    <property type="entry name" value="Ribosomal_uS7"/>
</dbReference>
<proteinExistence type="inferred from homology"/>
<dbReference type="Gene3D" id="1.10.455.10">
    <property type="entry name" value="Ribosomal protein S7 domain"/>
    <property type="match status" value="1"/>
</dbReference>
<dbReference type="InParanoid" id="A0A0D2X048"/>
<comment type="similarity">
    <text evidence="1 4">Belongs to the universal ribosomal protein uS7 family.</text>
</comment>
<dbReference type="GO" id="GO:1990904">
    <property type="term" value="C:ribonucleoprotein complex"/>
    <property type="evidence" value="ECO:0007669"/>
    <property type="project" value="UniProtKB-KW"/>
</dbReference>
<dbReference type="SUPFAM" id="SSF47973">
    <property type="entry name" value="Ribosomal protein S7"/>
    <property type="match status" value="2"/>
</dbReference>
<feature type="region of interest" description="Disordered" evidence="5">
    <location>
        <begin position="99"/>
        <end position="126"/>
    </location>
</feature>
<dbReference type="EMBL" id="KE346360">
    <property type="protein sequence ID" value="KJE88434.1"/>
    <property type="molecule type" value="Genomic_DNA"/>
</dbReference>
<feature type="compositionally biased region" description="Polar residues" evidence="5">
    <location>
        <begin position="106"/>
        <end position="121"/>
    </location>
</feature>
<dbReference type="GO" id="GO:0005840">
    <property type="term" value="C:ribosome"/>
    <property type="evidence" value="ECO:0007669"/>
    <property type="project" value="UniProtKB-KW"/>
</dbReference>
<keyword evidence="3 4" id="KW-0687">Ribonucleoprotein</keyword>
<evidence type="ECO:0000256" key="4">
    <source>
        <dbReference type="RuleBase" id="RU003619"/>
    </source>
</evidence>
<evidence type="ECO:0000256" key="3">
    <source>
        <dbReference type="ARBA" id="ARBA00023274"/>
    </source>
</evidence>
<accession>A0A0D2X048</accession>
<feature type="domain" description="Small ribosomal subunit protein uS7" evidence="6">
    <location>
        <begin position="372"/>
        <end position="462"/>
    </location>
</feature>
<name>A0A0D2X048_CAPO3</name>
<evidence type="ECO:0000313" key="7">
    <source>
        <dbReference type="EMBL" id="KJE88434.1"/>
    </source>
</evidence>
<reference evidence="8" key="1">
    <citation type="submission" date="2011-02" db="EMBL/GenBank/DDBJ databases">
        <title>The Genome Sequence of Capsaspora owczarzaki ATCC 30864.</title>
        <authorList>
            <person name="Russ C."/>
            <person name="Cuomo C."/>
            <person name="Burger G."/>
            <person name="Gray M.W."/>
            <person name="Holland P.W.H."/>
            <person name="King N."/>
            <person name="Lang F.B.F."/>
            <person name="Roger A.J."/>
            <person name="Ruiz-Trillo I."/>
            <person name="Young S.K."/>
            <person name="Zeng Q."/>
            <person name="Gargeya S."/>
            <person name="Alvarado L."/>
            <person name="Berlin A."/>
            <person name="Chapman S.B."/>
            <person name="Chen Z."/>
            <person name="Freedman E."/>
            <person name="Gellesch M."/>
            <person name="Goldberg J."/>
            <person name="Griggs A."/>
            <person name="Gujja S."/>
            <person name="Heilman E."/>
            <person name="Heiman D."/>
            <person name="Howarth C."/>
            <person name="Mehta T."/>
            <person name="Neiman D."/>
            <person name="Pearson M."/>
            <person name="Roberts A."/>
            <person name="Saif S."/>
            <person name="Shea T."/>
            <person name="Shenoy N."/>
            <person name="Sisk P."/>
            <person name="Stolte C."/>
            <person name="Sykes S."/>
            <person name="White J."/>
            <person name="Yandava C."/>
            <person name="Haas B."/>
            <person name="Nusbaum C."/>
            <person name="Birren B."/>
        </authorList>
    </citation>
    <scope>NUCLEOTIDE SEQUENCE</scope>
    <source>
        <strain evidence="8">ATCC 30864</strain>
    </source>
</reference>
<evidence type="ECO:0000256" key="1">
    <source>
        <dbReference type="ARBA" id="ARBA00007151"/>
    </source>
</evidence>
<dbReference type="Proteomes" id="UP000008743">
    <property type="component" value="Unassembled WGS sequence"/>
</dbReference>
<feature type="region of interest" description="Disordered" evidence="5">
    <location>
        <begin position="325"/>
        <end position="344"/>
    </location>
</feature>
<dbReference type="RefSeq" id="XP_004364963.1">
    <property type="nucleotide sequence ID" value="XM_004364906.2"/>
</dbReference>
<dbReference type="GO" id="GO:0003723">
    <property type="term" value="F:RNA binding"/>
    <property type="evidence" value="ECO:0007669"/>
    <property type="project" value="InterPro"/>
</dbReference>
<dbReference type="PANTHER" id="PTHR11205">
    <property type="entry name" value="RIBOSOMAL PROTEIN S7"/>
    <property type="match status" value="1"/>
</dbReference>